<sequence length="38" mass="4610">MKFILALYDVPCLHRHQYTNACQNRIKKKKQNVTQQIH</sequence>
<name>K3ZFW6_SETIT</name>
<reference evidence="1" key="2">
    <citation type="submission" date="2018-08" db="UniProtKB">
        <authorList>
            <consortium name="EnsemblPlants"/>
        </authorList>
    </citation>
    <scope>IDENTIFICATION</scope>
    <source>
        <strain evidence="1">Yugu1</strain>
    </source>
</reference>
<evidence type="ECO:0000313" key="1">
    <source>
        <dbReference type="EnsemblPlants" id="KQL13434"/>
    </source>
</evidence>
<dbReference type="HOGENOM" id="CLU_3336452_0_0_1"/>
<dbReference type="Proteomes" id="UP000004995">
    <property type="component" value="Unassembled WGS sequence"/>
</dbReference>
<proteinExistence type="predicted"/>
<protein>
    <submittedName>
        <fullName evidence="1">Uncharacterized protein</fullName>
    </submittedName>
</protein>
<dbReference type="EnsemblPlants" id="KQL13434">
    <property type="protein sequence ID" value="KQL13434"/>
    <property type="gene ID" value="SETIT_025468mg"/>
</dbReference>
<dbReference type="EMBL" id="AGNK02001448">
    <property type="status" value="NOT_ANNOTATED_CDS"/>
    <property type="molecule type" value="Genomic_DNA"/>
</dbReference>
<evidence type="ECO:0000313" key="2">
    <source>
        <dbReference type="Proteomes" id="UP000004995"/>
    </source>
</evidence>
<dbReference type="Gramene" id="KQL13434">
    <property type="protein sequence ID" value="KQL13434"/>
    <property type="gene ID" value="SETIT_025468mg"/>
</dbReference>
<keyword evidence="2" id="KW-1185">Reference proteome</keyword>
<dbReference type="InParanoid" id="K3ZFW6"/>
<organism evidence="1 2">
    <name type="scientific">Setaria italica</name>
    <name type="common">Foxtail millet</name>
    <name type="synonym">Panicum italicum</name>
    <dbReference type="NCBI Taxonomy" id="4555"/>
    <lineage>
        <taxon>Eukaryota</taxon>
        <taxon>Viridiplantae</taxon>
        <taxon>Streptophyta</taxon>
        <taxon>Embryophyta</taxon>
        <taxon>Tracheophyta</taxon>
        <taxon>Spermatophyta</taxon>
        <taxon>Magnoliopsida</taxon>
        <taxon>Liliopsida</taxon>
        <taxon>Poales</taxon>
        <taxon>Poaceae</taxon>
        <taxon>PACMAD clade</taxon>
        <taxon>Panicoideae</taxon>
        <taxon>Panicodae</taxon>
        <taxon>Paniceae</taxon>
        <taxon>Cenchrinae</taxon>
        <taxon>Setaria</taxon>
    </lineage>
</organism>
<reference evidence="2" key="1">
    <citation type="journal article" date="2012" name="Nat. Biotechnol.">
        <title>Reference genome sequence of the model plant Setaria.</title>
        <authorList>
            <person name="Bennetzen J.L."/>
            <person name="Schmutz J."/>
            <person name="Wang H."/>
            <person name="Percifield R."/>
            <person name="Hawkins J."/>
            <person name="Pontaroli A.C."/>
            <person name="Estep M."/>
            <person name="Feng L."/>
            <person name="Vaughn J.N."/>
            <person name="Grimwood J."/>
            <person name="Jenkins J."/>
            <person name="Barry K."/>
            <person name="Lindquist E."/>
            <person name="Hellsten U."/>
            <person name="Deshpande S."/>
            <person name="Wang X."/>
            <person name="Wu X."/>
            <person name="Mitros T."/>
            <person name="Triplett J."/>
            <person name="Yang X."/>
            <person name="Ye C.Y."/>
            <person name="Mauro-Herrera M."/>
            <person name="Wang L."/>
            <person name="Li P."/>
            <person name="Sharma M."/>
            <person name="Sharma R."/>
            <person name="Ronald P.C."/>
            <person name="Panaud O."/>
            <person name="Kellogg E.A."/>
            <person name="Brutnell T.P."/>
            <person name="Doust A.N."/>
            <person name="Tuskan G.A."/>
            <person name="Rokhsar D."/>
            <person name="Devos K.M."/>
        </authorList>
    </citation>
    <scope>NUCLEOTIDE SEQUENCE [LARGE SCALE GENOMIC DNA]</scope>
    <source>
        <strain evidence="2">cv. Yugu1</strain>
    </source>
</reference>
<dbReference type="AlphaFoldDB" id="K3ZFW6"/>
<accession>K3ZFW6</accession>